<feature type="compositionally biased region" description="Low complexity" evidence="1">
    <location>
        <begin position="354"/>
        <end position="366"/>
    </location>
</feature>
<feature type="region of interest" description="Disordered" evidence="1">
    <location>
        <begin position="344"/>
        <end position="370"/>
    </location>
</feature>
<accession>A0ABN9QHW1</accession>
<reference evidence="2" key="1">
    <citation type="submission" date="2023-10" db="EMBL/GenBank/DDBJ databases">
        <authorList>
            <person name="Chen Y."/>
            <person name="Shah S."/>
            <person name="Dougan E. K."/>
            <person name="Thang M."/>
            <person name="Chan C."/>
        </authorList>
    </citation>
    <scope>NUCLEOTIDE SEQUENCE [LARGE SCALE GENOMIC DNA]</scope>
</reference>
<dbReference type="Gene3D" id="3.60.10.10">
    <property type="entry name" value="Endonuclease/exonuclease/phosphatase"/>
    <property type="match status" value="1"/>
</dbReference>
<feature type="region of interest" description="Disordered" evidence="1">
    <location>
        <begin position="1861"/>
        <end position="1887"/>
    </location>
</feature>
<sequence length="1887" mass="204222">MAGDGAGAPPPWRRRAHWVCQCKEWDWCDKRATCKSCGKEAPAWAKRLRAAPQPQADGEGFVLQPRGRSHQRAARRAGEASRAASAASTAPSSAPNSRVRPRGGTRPPPWREEREEQPEEPASSLERRLEGAQARVSSLREAVAMGGTSEAFQREARAALLAAERAAERAEAELREAQQLGRPPHAVLHGGANAMQKVEKQITATRAKREQAVQRAEALRGEIAAKQEELAEVESAVEDFNGQLSKLEESKAQTVQQALQRAIEVCGGKRPLETAVGGLVTQVGQLGEMLGRGSEGVAPRLLEIMDIITTQSAAISDMLRPAAPAAAAARWADGLGGDGLAVDVDEEGPPAPAPGATGPSGAALGAWPQPGQAERKILPAGERAAAQLRAGFDVLGLDGNTWDRAMEVLEAYISREDERPHLVTVQEVRLGPRQLENARRRARSLGYAAFLHAAAPAGQAALAHSGGVGVLVREDLQAREAQWRVPGDFRHRMVAVRVAAASGLQLLACSLYLQDGLGPKGVNLDIIGGLGDLVLTEELPWLVQGDFNMEPGTLYELGWPALQRGAYLGPAEPTRMASGTERVYDWFASSFCLSHGVANTAVLDGYALHPHRPVRLRLQDLRPDALVQVLVRPGRFPDVEAANCRAHGDAVVQVFRRSGRVQWQAEPCTWSWEAGELPHDLPAAVCEWVEAVEGSLVGIHDIQPDAHKRFLGRAAGPRRALRPMSAVAKREYRFRHSELTHAIRQALDLALSGRWRQSHESWYSREAERISGLLGIASAAAREEEEAEQLDFDTSGWIDLVGQAGVLGHVGAITELQRRLYSSQRRDGGISSARWRAWAKEAVQRGGRLAHRFARAVPPPQVVDPDTGMPLAGMIAIGQLEANWQALWQQEGFKGGADVCTWDVQDWTLPPITLDMFQATRRRYSPSAGLGADQLHPRQLLILPSALQLRCLDLLAAHEERPQALGHNFNLRLLRGLLAMYQAPRFICFAGLVSDGFCSQGGRLLVIGRNVVDDVALQALGTRRLVVEQLGGAGAEMARQLGDLHLPLSAKKSVYLASCSGLAQELGEYWEAHGIKFERVHQARNLGTDASITMRGVREGRGRARDALQRARRLRCLRAAGVEVDLIHKAGPTSSMVWGRTVTGVADGELHSWRVTACRSAGRLPRGAALGLRLRCAELRRGRDLDPFVLITDRSLQMLAGLLHSGELSLPMLRAELEAAASRHAAATAPWVHCSSPVDAAVLTLGRIGWYFRSERCLITDVGDELDLTLLGPRELGIEAGLGARRASDRHEMRKLAYSLSVQGSLFWDAFRELIGPGGKFNERERNGLVAYLTNAHWPQARLCSARESSHASCRCCGAARGTLWHRLFECPMLAAQRRDSVSPALMRSAVRVRAQGEAAGEDFARCWLPAPPPPQGPRTDAMSVWWIHRPPDDRLNGKLYLDGSAVDPQFGSLRRAGWAIAQCDDDGNLIAGVYGNVRRDLCPQQTARDGEDFAVWMLVNYAGPAVEEVNVDCNGTVECLRRGLAYATGPTKVNAHLWSRSLTAFEPGSFRVNKVPAHCSWQAVLDGRLTEAQRRGNQHADRLAKLGARLRAVDAQTVSEHRALAGFVQELARWVGHAAVIWQDIAEKDSDGFLESDERQRVRFADHEERAELPTAGMPTAQQPRVESARSVASAVGLSITTAGICYLGHSLAYACCDVGEEPQELVACSKCGAYMVLGGRSGGRPKFKEPCIGERATGQRSQRRLWARGLHPGGRPRGGDQQRRGKGAEIPALRLQGPLPPSAQEAFLAWLGLVGEAGPPPAGGSSAAASGGAGGREQEASARPTAPVQQVVAGSGPRAALLAAHGLDEQDLAERVLAANSAAEDRRVRPRRGRGLSPVGEGSGE</sequence>
<feature type="compositionally biased region" description="Low complexity" evidence="1">
    <location>
        <begin position="80"/>
        <end position="105"/>
    </location>
</feature>
<dbReference type="InterPro" id="IPR036691">
    <property type="entry name" value="Endo/exonu/phosph_ase_sf"/>
</dbReference>
<dbReference type="InterPro" id="IPR012337">
    <property type="entry name" value="RNaseH-like_sf"/>
</dbReference>
<dbReference type="Proteomes" id="UP001189429">
    <property type="component" value="Unassembled WGS sequence"/>
</dbReference>
<dbReference type="EMBL" id="CAUYUJ010003436">
    <property type="protein sequence ID" value="CAK0805349.1"/>
    <property type="molecule type" value="Genomic_DNA"/>
</dbReference>
<dbReference type="InterPro" id="IPR036397">
    <property type="entry name" value="RNaseH_sf"/>
</dbReference>
<evidence type="ECO:0000313" key="3">
    <source>
        <dbReference type="Proteomes" id="UP001189429"/>
    </source>
</evidence>
<feature type="region of interest" description="Disordered" evidence="1">
    <location>
        <begin position="1802"/>
        <end position="1837"/>
    </location>
</feature>
<dbReference type="SUPFAM" id="SSF53098">
    <property type="entry name" value="Ribonuclease H-like"/>
    <property type="match status" value="1"/>
</dbReference>
<evidence type="ECO:0000313" key="2">
    <source>
        <dbReference type="EMBL" id="CAK0805349.1"/>
    </source>
</evidence>
<organism evidence="2 3">
    <name type="scientific">Prorocentrum cordatum</name>
    <dbReference type="NCBI Taxonomy" id="2364126"/>
    <lineage>
        <taxon>Eukaryota</taxon>
        <taxon>Sar</taxon>
        <taxon>Alveolata</taxon>
        <taxon>Dinophyceae</taxon>
        <taxon>Prorocentrales</taxon>
        <taxon>Prorocentraceae</taxon>
        <taxon>Prorocentrum</taxon>
    </lineage>
</organism>
<evidence type="ECO:0000256" key="1">
    <source>
        <dbReference type="SAM" id="MobiDB-lite"/>
    </source>
</evidence>
<gene>
    <name evidence="2" type="ORF">PCOR1329_LOCUS11871</name>
</gene>
<dbReference type="Gene3D" id="3.30.420.10">
    <property type="entry name" value="Ribonuclease H-like superfamily/Ribonuclease H"/>
    <property type="match status" value="1"/>
</dbReference>
<comment type="caution">
    <text evidence="2">The sequence shown here is derived from an EMBL/GenBank/DDBJ whole genome shotgun (WGS) entry which is preliminary data.</text>
</comment>
<dbReference type="SUPFAM" id="SSF56219">
    <property type="entry name" value="DNase I-like"/>
    <property type="match status" value="1"/>
</dbReference>
<keyword evidence="3" id="KW-1185">Reference proteome</keyword>
<feature type="region of interest" description="Disordered" evidence="1">
    <location>
        <begin position="46"/>
        <end position="133"/>
    </location>
</feature>
<name>A0ABN9QHW1_9DINO</name>
<proteinExistence type="predicted"/>
<protein>
    <submittedName>
        <fullName evidence="2">Uncharacterized protein</fullName>
    </submittedName>
</protein>